<gene>
    <name evidence="1" type="ORF">ANE_LOCUS11203</name>
</gene>
<accession>A0A565BIS6</accession>
<reference evidence="1" key="1">
    <citation type="submission" date="2019-07" db="EMBL/GenBank/DDBJ databases">
        <authorList>
            <person name="Dittberner H."/>
        </authorList>
    </citation>
    <scope>NUCLEOTIDE SEQUENCE [LARGE SCALE GENOMIC DNA]</scope>
</reference>
<sequence>MLGTLPSSYLKWVSKNLRAGDSEYWAKLADEVLNDDVYKDKIEWEFAEKILHGSNETIKALASAKNKNREEIRLVGAKSISSF</sequence>
<dbReference type="PANTHER" id="PTHR38357:SF1">
    <property type="entry name" value="EXPRESSED PROTEIN"/>
    <property type="match status" value="1"/>
</dbReference>
<dbReference type="AlphaFoldDB" id="A0A565BIS6"/>
<protein>
    <submittedName>
        <fullName evidence="1">Uncharacterized protein</fullName>
    </submittedName>
</protein>
<name>A0A565BIS6_9BRAS</name>
<proteinExistence type="predicted"/>
<evidence type="ECO:0000313" key="1">
    <source>
        <dbReference type="EMBL" id="VVB00759.1"/>
    </source>
</evidence>
<keyword evidence="2" id="KW-1185">Reference proteome</keyword>
<dbReference type="EMBL" id="CABITT030000004">
    <property type="protein sequence ID" value="VVB00759.1"/>
    <property type="molecule type" value="Genomic_DNA"/>
</dbReference>
<comment type="caution">
    <text evidence="1">The sequence shown here is derived from an EMBL/GenBank/DDBJ whole genome shotgun (WGS) entry which is preliminary data.</text>
</comment>
<dbReference type="Proteomes" id="UP000489600">
    <property type="component" value="Unassembled WGS sequence"/>
</dbReference>
<dbReference type="GO" id="GO:0009536">
    <property type="term" value="C:plastid"/>
    <property type="evidence" value="ECO:0007669"/>
    <property type="project" value="TreeGrafter"/>
</dbReference>
<dbReference type="PANTHER" id="PTHR38357">
    <property type="entry name" value="EXPRESSED PROTEIN"/>
    <property type="match status" value="1"/>
</dbReference>
<organism evidence="1 2">
    <name type="scientific">Arabis nemorensis</name>
    <dbReference type="NCBI Taxonomy" id="586526"/>
    <lineage>
        <taxon>Eukaryota</taxon>
        <taxon>Viridiplantae</taxon>
        <taxon>Streptophyta</taxon>
        <taxon>Embryophyta</taxon>
        <taxon>Tracheophyta</taxon>
        <taxon>Spermatophyta</taxon>
        <taxon>Magnoliopsida</taxon>
        <taxon>eudicotyledons</taxon>
        <taxon>Gunneridae</taxon>
        <taxon>Pentapetalae</taxon>
        <taxon>rosids</taxon>
        <taxon>malvids</taxon>
        <taxon>Brassicales</taxon>
        <taxon>Brassicaceae</taxon>
        <taxon>Arabideae</taxon>
        <taxon>Arabis</taxon>
    </lineage>
</organism>
<evidence type="ECO:0000313" key="2">
    <source>
        <dbReference type="Proteomes" id="UP000489600"/>
    </source>
</evidence>
<dbReference type="OrthoDB" id="1897217at2759"/>